<dbReference type="OrthoDB" id="6372860at2759"/>
<gene>
    <name evidence="1" type="ORF">X975_02561</name>
</gene>
<dbReference type="EMBL" id="KK119203">
    <property type="protein sequence ID" value="KFM75061.1"/>
    <property type="molecule type" value="Genomic_DNA"/>
</dbReference>
<accession>A0A087UCH2</accession>
<keyword evidence="2" id="KW-1185">Reference proteome</keyword>
<evidence type="ECO:0000313" key="2">
    <source>
        <dbReference type="Proteomes" id="UP000054359"/>
    </source>
</evidence>
<sequence>MGIPDFYDQVKTYISNILTIFGSAYYDEQLFSDKTIIKNKLRSMLNDESLKSCMKLKNF</sequence>
<dbReference type="Proteomes" id="UP000054359">
    <property type="component" value="Unassembled WGS sequence"/>
</dbReference>
<protein>
    <submittedName>
        <fullName evidence="1">Uncharacterized protein</fullName>
    </submittedName>
</protein>
<name>A0A087UCH2_STEMI</name>
<proteinExistence type="predicted"/>
<organism evidence="1 2">
    <name type="scientific">Stegodyphus mimosarum</name>
    <name type="common">African social velvet spider</name>
    <dbReference type="NCBI Taxonomy" id="407821"/>
    <lineage>
        <taxon>Eukaryota</taxon>
        <taxon>Metazoa</taxon>
        <taxon>Ecdysozoa</taxon>
        <taxon>Arthropoda</taxon>
        <taxon>Chelicerata</taxon>
        <taxon>Arachnida</taxon>
        <taxon>Araneae</taxon>
        <taxon>Araneomorphae</taxon>
        <taxon>Entelegynae</taxon>
        <taxon>Eresoidea</taxon>
        <taxon>Eresidae</taxon>
        <taxon>Stegodyphus</taxon>
    </lineage>
</organism>
<evidence type="ECO:0000313" key="1">
    <source>
        <dbReference type="EMBL" id="KFM75061.1"/>
    </source>
</evidence>
<reference evidence="1 2" key="1">
    <citation type="submission" date="2013-11" db="EMBL/GenBank/DDBJ databases">
        <title>Genome sequencing of Stegodyphus mimosarum.</title>
        <authorList>
            <person name="Bechsgaard J."/>
        </authorList>
    </citation>
    <scope>NUCLEOTIDE SEQUENCE [LARGE SCALE GENOMIC DNA]</scope>
</reference>
<dbReference type="AlphaFoldDB" id="A0A087UCH2"/>
<feature type="non-terminal residue" evidence="1">
    <location>
        <position position="59"/>
    </location>
</feature>